<name>A0AC61R4I2_9FIRM</name>
<reference evidence="1" key="1">
    <citation type="submission" date="2019-04" db="EMBL/GenBank/DDBJ databases">
        <title>Microbes associate with the intestines of laboratory mice.</title>
        <authorList>
            <person name="Navarre W."/>
            <person name="Wong E."/>
            <person name="Huang K."/>
            <person name="Tropini C."/>
            <person name="Ng K."/>
            <person name="Yu B."/>
        </authorList>
    </citation>
    <scope>NUCLEOTIDE SEQUENCE</scope>
    <source>
        <strain evidence="1">NM72_1-8</strain>
    </source>
</reference>
<comment type="caution">
    <text evidence="1">The sequence shown here is derived from an EMBL/GenBank/DDBJ whole genome shotgun (WGS) entry which is preliminary data.</text>
</comment>
<keyword evidence="2" id="KW-1185">Reference proteome</keyword>
<gene>
    <name evidence="1" type="ORF">E5357_02600</name>
</gene>
<protein>
    <submittedName>
        <fullName evidence="1">Uncharacterized protein</fullName>
    </submittedName>
</protein>
<sequence length="471" mass="53091">MANILQVTNPGMNDNRANINTQDPRTSQNNTRIQNPIDPTRVVRPDGREGGRTSGAGEGAYSVIDYESNYGAFIKSLEEGTGGLPAALERLFFSDMAAFREAGQAEEAARNFLASLQISSPEELMAYLKGQAGGQLKFSGTLFDSLRSLFSQNISESLREALGDFLKVYNDYSSGTHLLRQMQNLAGDIEKLMLSQFREEFRQLADAMNWEAMNGDTQYNTGILNGKLIPFLSDYISKTHDFGSIRDASMLLIFNAVRYENGGMEQLTRLFERMMANREFARLYPGDAGADMSALLSASRGHTNLPADALAEMLLRGANGQAGLENIQQFYTMLNGLLLNESVYMPLMHILFPFQYQEQKVMSEAWVDPDSERGVETGSRKIKMLLKFDIQSLGKFEMVLALQNRQVDMQLYVPRALQKKESDIREKVGGIMKDNGMDLKRIQVQERLRESRIEEVFPEIREKERTINVRI</sequence>
<organism evidence="1 2">
    <name type="scientific">Hominisplanchenecus murintestinalis</name>
    <dbReference type="NCBI Taxonomy" id="2941517"/>
    <lineage>
        <taxon>Bacteria</taxon>
        <taxon>Bacillati</taxon>
        <taxon>Bacillota</taxon>
        <taxon>Clostridia</taxon>
        <taxon>Lachnospirales</taxon>
        <taxon>Lachnospiraceae</taxon>
        <taxon>Hominisplanchenecus</taxon>
    </lineage>
</organism>
<evidence type="ECO:0000313" key="1">
    <source>
        <dbReference type="EMBL" id="TGY00408.1"/>
    </source>
</evidence>
<dbReference type="EMBL" id="SRZB01000002">
    <property type="protein sequence ID" value="TGY00408.1"/>
    <property type="molecule type" value="Genomic_DNA"/>
</dbReference>
<evidence type="ECO:0000313" key="2">
    <source>
        <dbReference type="Proteomes" id="UP000307720"/>
    </source>
</evidence>
<accession>A0AC61R4I2</accession>
<dbReference type="Proteomes" id="UP000307720">
    <property type="component" value="Unassembled WGS sequence"/>
</dbReference>
<proteinExistence type="predicted"/>